<dbReference type="SUPFAM" id="SSF101801">
    <property type="entry name" value="Surface presentation of antigens (SPOA)"/>
    <property type="match status" value="1"/>
</dbReference>
<evidence type="ECO:0000256" key="8">
    <source>
        <dbReference type="ARBA" id="ARBA00023143"/>
    </source>
</evidence>
<evidence type="ECO:0000256" key="4">
    <source>
        <dbReference type="ARBA" id="ARBA00022500"/>
    </source>
</evidence>
<evidence type="ECO:0000256" key="12">
    <source>
        <dbReference type="SAM" id="MobiDB-lite"/>
    </source>
</evidence>
<dbReference type="Gene3D" id="2.30.330.10">
    <property type="entry name" value="SpoA-like"/>
    <property type="match status" value="1"/>
</dbReference>
<dbReference type="SUPFAM" id="SSF103039">
    <property type="entry name" value="CheC-like"/>
    <property type="match status" value="1"/>
</dbReference>
<evidence type="ECO:0000259" key="13">
    <source>
        <dbReference type="Pfam" id="PF01052"/>
    </source>
</evidence>
<dbReference type="Proteomes" id="UP000825799">
    <property type="component" value="Chromosome"/>
</dbReference>
<organism evidence="14 15">
    <name type="scientific">Devosia salina</name>
    <dbReference type="NCBI Taxonomy" id="2860336"/>
    <lineage>
        <taxon>Bacteria</taxon>
        <taxon>Pseudomonadati</taxon>
        <taxon>Pseudomonadota</taxon>
        <taxon>Alphaproteobacteria</taxon>
        <taxon>Hyphomicrobiales</taxon>
        <taxon>Devosiaceae</taxon>
        <taxon>Devosia</taxon>
    </lineage>
</organism>
<keyword evidence="14" id="KW-0966">Cell projection</keyword>
<dbReference type="EMBL" id="CP080590">
    <property type="protein sequence ID" value="QYO75270.1"/>
    <property type="molecule type" value="Genomic_DNA"/>
</dbReference>
<comment type="function">
    <text evidence="9 11">FliM is one of three proteins (FliG, FliN, FliM) that forms the rotor-mounted switch complex (C ring), located at the base of the basal body. This complex interacts with the CheY and CheZ chemotaxis proteins, in addition to contacting components of the motor that determine the direction of flagellar rotation.</text>
</comment>
<dbReference type="Gene3D" id="3.40.1550.10">
    <property type="entry name" value="CheC-like"/>
    <property type="match status" value="1"/>
</dbReference>
<evidence type="ECO:0000256" key="5">
    <source>
        <dbReference type="ARBA" id="ARBA00022519"/>
    </source>
</evidence>
<keyword evidence="14" id="KW-0282">Flagellum</keyword>
<dbReference type="PANTHER" id="PTHR30034:SF3">
    <property type="entry name" value="FLAGELLAR MOTOR SWITCH PROTEIN FLIM"/>
    <property type="match status" value="1"/>
</dbReference>
<dbReference type="PIRSF" id="PIRSF002888">
    <property type="entry name" value="FliM"/>
    <property type="match status" value="1"/>
</dbReference>
<reference evidence="14 15" key="1">
    <citation type="submission" date="2021-08" db="EMBL/GenBank/DDBJ databases">
        <title>Devosia salina sp. nov., isolated from the South China Sea sediment.</title>
        <authorList>
            <person name="Zhou Z."/>
        </authorList>
    </citation>
    <scope>NUCLEOTIDE SEQUENCE [LARGE SCALE GENOMIC DNA]</scope>
    <source>
        <strain evidence="14 15">SCS-3</strain>
    </source>
</reference>
<dbReference type="InterPro" id="IPR001689">
    <property type="entry name" value="Flag_FliM"/>
</dbReference>
<comment type="similarity">
    <text evidence="1 11">Belongs to the FliM family.</text>
</comment>
<keyword evidence="5 11" id="KW-0997">Cell inner membrane</keyword>
<comment type="subcellular location">
    <subcellularLocation>
        <location evidence="11">Cell inner membrane</location>
        <topology evidence="11">Peripheral membrane protein</topology>
    </subcellularLocation>
    <subcellularLocation>
        <location evidence="11">Bacterial flagellum basal body</location>
    </subcellularLocation>
</comment>
<dbReference type="InterPro" id="IPR036429">
    <property type="entry name" value="SpoA-like_sf"/>
</dbReference>
<keyword evidence="14" id="KW-0969">Cilium</keyword>
<evidence type="ECO:0000256" key="6">
    <source>
        <dbReference type="ARBA" id="ARBA00022779"/>
    </source>
</evidence>
<evidence type="ECO:0000313" key="14">
    <source>
        <dbReference type="EMBL" id="QYO75270.1"/>
    </source>
</evidence>
<name>A0ABX8WAX9_9HYPH</name>
<accession>A0ABX8WAX9</accession>
<keyword evidence="4 11" id="KW-0145">Chemotaxis</keyword>
<dbReference type="NCBIfam" id="TIGR01397">
    <property type="entry name" value="fliM_switch"/>
    <property type="match status" value="1"/>
</dbReference>
<proteinExistence type="inferred from homology"/>
<keyword evidence="3 11" id="KW-1003">Cell membrane</keyword>
<sequence length="398" mass="43830">MAGPSDQDKLSDDWGLDDIGTAADPAAGAVVDESDMSEEERAAAAAAEWAAMLEGGDGDGEGGADRVLNQDEIDSLLGFDASAGSNVELTGVQALINSALVSYERLPMLEIVFDRLVRLATTSLRNFTSDNVEVTMDSISSVRFGDYLNSIPLPAILSVIKAEEWENYGLLTVDSNLIYSMIDVLLGGRRIGGNIRVEGRPYTTIEMALARKMIEIILEDTHRAFEPVTQINFKLERMETNPRFAAISRPGNAAILIELRIEMDDRGGKIEILLPYATIEPIREQLLQMFMGEKFGRDPIWEGHLATEIFQADVEIEAVLHEQQLPLSRLLNMKPGQTLMFERSPSDPVRLRCGDVELTEAIMGHIGNHVSVRVTRPLNPPKVTMAAFEAIDETMEGR</sequence>
<evidence type="ECO:0000256" key="9">
    <source>
        <dbReference type="ARBA" id="ARBA00025044"/>
    </source>
</evidence>
<evidence type="ECO:0000256" key="10">
    <source>
        <dbReference type="NCBIfam" id="TIGR01397"/>
    </source>
</evidence>
<dbReference type="InterPro" id="IPR028976">
    <property type="entry name" value="CheC-like_sf"/>
</dbReference>
<evidence type="ECO:0000256" key="3">
    <source>
        <dbReference type="ARBA" id="ARBA00022475"/>
    </source>
</evidence>
<dbReference type="PRINTS" id="PR00955">
    <property type="entry name" value="FLGMOTORFLIM"/>
</dbReference>
<keyword evidence="15" id="KW-1185">Reference proteome</keyword>
<dbReference type="Pfam" id="PF01052">
    <property type="entry name" value="FliMN_C"/>
    <property type="match status" value="1"/>
</dbReference>
<feature type="domain" description="Flagellar motor switch protein FliN-like C-terminal" evidence="13">
    <location>
        <begin position="308"/>
        <end position="378"/>
    </location>
</feature>
<dbReference type="Pfam" id="PF02154">
    <property type="entry name" value="FliM"/>
    <property type="match status" value="1"/>
</dbReference>
<evidence type="ECO:0000256" key="7">
    <source>
        <dbReference type="ARBA" id="ARBA00023136"/>
    </source>
</evidence>
<dbReference type="RefSeq" id="WP_220303734.1">
    <property type="nucleotide sequence ID" value="NZ_CP080590.1"/>
</dbReference>
<dbReference type="PANTHER" id="PTHR30034">
    <property type="entry name" value="FLAGELLAR MOTOR SWITCH PROTEIN FLIM"/>
    <property type="match status" value="1"/>
</dbReference>
<keyword evidence="7 11" id="KW-0472">Membrane</keyword>
<dbReference type="CDD" id="cd17908">
    <property type="entry name" value="FliM"/>
    <property type="match status" value="1"/>
</dbReference>
<feature type="region of interest" description="Disordered" evidence="12">
    <location>
        <begin position="1"/>
        <end position="43"/>
    </location>
</feature>
<protein>
    <recommendedName>
        <fullName evidence="2 10">Flagellar motor switch protein FliM</fullName>
    </recommendedName>
</protein>
<evidence type="ECO:0000256" key="11">
    <source>
        <dbReference type="PIRNR" id="PIRNR002888"/>
    </source>
</evidence>
<keyword evidence="8 11" id="KW-0975">Bacterial flagellum</keyword>
<evidence type="ECO:0000256" key="2">
    <source>
        <dbReference type="ARBA" id="ARBA00021898"/>
    </source>
</evidence>
<dbReference type="InterPro" id="IPR001543">
    <property type="entry name" value="FliN-like_C"/>
</dbReference>
<evidence type="ECO:0000256" key="1">
    <source>
        <dbReference type="ARBA" id="ARBA00011049"/>
    </source>
</evidence>
<gene>
    <name evidence="14" type="primary">fliM</name>
    <name evidence="14" type="ORF">K1X15_11465</name>
</gene>
<feature type="compositionally biased region" description="Basic and acidic residues" evidence="12">
    <location>
        <begin position="1"/>
        <end position="12"/>
    </location>
</feature>
<keyword evidence="6 11" id="KW-0283">Flagellar rotation</keyword>
<evidence type="ECO:0000313" key="15">
    <source>
        <dbReference type="Proteomes" id="UP000825799"/>
    </source>
</evidence>